<reference evidence="1" key="3">
    <citation type="submission" date="2019-03" db="EMBL/GenBank/DDBJ databases">
        <authorList>
            <person name="Whitman W."/>
            <person name="Huntemann M."/>
            <person name="Clum A."/>
            <person name="Pillay M."/>
            <person name="Palaniappan K."/>
            <person name="Varghese N."/>
            <person name="Mikhailova N."/>
            <person name="Stamatis D."/>
            <person name="Reddy T."/>
            <person name="Daum C."/>
            <person name="Shapiro N."/>
            <person name="Ivanova N."/>
            <person name="Kyrpides N."/>
            <person name="Woyke T."/>
        </authorList>
    </citation>
    <scope>NUCLEOTIDE SEQUENCE</scope>
    <source>
        <strain evidence="1">P5626</strain>
    </source>
</reference>
<comment type="caution">
    <text evidence="2">The sequence shown here is derived from an EMBL/GenBank/DDBJ whole genome shotgun (WGS) entry which is preliminary data.</text>
</comment>
<dbReference type="Proteomes" id="UP000298340">
    <property type="component" value="Unassembled WGS sequence"/>
</dbReference>
<keyword evidence="3" id="KW-1185">Reference proteome</keyword>
<evidence type="ECO:0000313" key="4">
    <source>
        <dbReference type="Proteomes" id="UP000298340"/>
    </source>
</evidence>
<dbReference type="EMBL" id="SLWA01000001">
    <property type="protein sequence ID" value="TCN60933.1"/>
    <property type="molecule type" value="Genomic_DNA"/>
</dbReference>
<evidence type="ECO:0000313" key="3">
    <source>
        <dbReference type="Proteomes" id="UP000295270"/>
    </source>
</evidence>
<protein>
    <submittedName>
        <fullName evidence="2">Uncharacterized protein</fullName>
    </submittedName>
</protein>
<gene>
    <name evidence="2" type="ORF">D0809_03395</name>
    <name evidence="1" type="ORF">EV142_101512</name>
</gene>
<dbReference type="EMBL" id="QWDN01000001">
    <property type="protein sequence ID" value="TEB46052.1"/>
    <property type="molecule type" value="Genomic_DNA"/>
</dbReference>
<accession>A0A4Y7UJT1</accession>
<sequence>MFNFFKRKEKIHLKGWEKELFQNIFRLLGTEYYSFEKQIAEGIIESVRFDKNIPDYISFKLNIALLNKFEKKNEQISIIKGIEVFDKTTNQYKSLSIDLGFNLILGYSIHDILNFNPDPNKINVASAYRSFYENKDFDKIKSLFTQEEVDLLNVSEIYEVPLDGKTYYHLKDLEDGDFLGIDINKNIFKITHDPFGITIQKDSLKSFF</sequence>
<evidence type="ECO:0000313" key="2">
    <source>
        <dbReference type="EMBL" id="TEB46052.1"/>
    </source>
</evidence>
<reference evidence="2 4" key="2">
    <citation type="journal article" date="2018" name="Syst. Appl. Microbiol.">
        <title>Flavobacterium circumlabens sp. nov. and Flavobacterium cupreum sp. nov., two psychrotrophic species isolated from Antarctic environmental samples.</title>
        <authorList>
            <person name="Kralova S."/>
            <person name="Busse H.J."/>
            <person name="Svec P."/>
            <person name="Maslanova I."/>
            <person name="Stankova E."/>
            <person name="Bartak M."/>
            <person name="Sedlacek I."/>
        </authorList>
    </citation>
    <scope>NUCLEOTIDE SEQUENCE [LARGE SCALE GENOMIC DNA]</scope>
    <source>
        <strain evidence="2 4">CCM 8828</strain>
    </source>
</reference>
<dbReference type="Proteomes" id="UP000295270">
    <property type="component" value="Unassembled WGS sequence"/>
</dbReference>
<evidence type="ECO:0000313" key="1">
    <source>
        <dbReference type="EMBL" id="TCN60933.1"/>
    </source>
</evidence>
<organism evidence="2 4">
    <name type="scientific">Flavobacterium circumlabens</name>
    <dbReference type="NCBI Taxonomy" id="2133765"/>
    <lineage>
        <taxon>Bacteria</taxon>
        <taxon>Pseudomonadati</taxon>
        <taxon>Bacteroidota</taxon>
        <taxon>Flavobacteriia</taxon>
        <taxon>Flavobacteriales</taxon>
        <taxon>Flavobacteriaceae</taxon>
        <taxon>Flavobacterium</taxon>
    </lineage>
</organism>
<name>A0A4Y7UJT1_9FLAO</name>
<dbReference type="OrthoDB" id="665151at2"/>
<dbReference type="RefSeq" id="WP_132032360.1">
    <property type="nucleotide sequence ID" value="NZ_QWDN01000001.1"/>
</dbReference>
<dbReference type="AlphaFoldDB" id="A0A4Y7UJT1"/>
<proteinExistence type="predicted"/>
<reference evidence="1 3" key="1">
    <citation type="journal article" date="2015" name="Stand. Genomic Sci.">
        <title>Genomic Encyclopedia of Bacterial and Archaeal Type Strains, Phase III: the genomes of soil and plant-associated and newly described type strains.</title>
        <authorList>
            <person name="Whitman W.B."/>
            <person name="Woyke T."/>
            <person name="Klenk H.P."/>
            <person name="Zhou Y."/>
            <person name="Lilburn T.G."/>
            <person name="Beck B.J."/>
            <person name="De Vos P."/>
            <person name="Vandamme P."/>
            <person name="Eisen J.A."/>
            <person name="Garrity G."/>
            <person name="Hugenholtz P."/>
            <person name="Kyrpides N.C."/>
        </authorList>
    </citation>
    <scope>NUCLEOTIDE SEQUENCE [LARGE SCALE GENOMIC DNA]</scope>
    <source>
        <strain evidence="1 3">P5626</strain>
    </source>
</reference>